<gene>
    <name evidence="1" type="ORF">L9F63_014167</name>
</gene>
<evidence type="ECO:0000313" key="2">
    <source>
        <dbReference type="Proteomes" id="UP001233999"/>
    </source>
</evidence>
<reference evidence="1" key="2">
    <citation type="submission" date="2023-05" db="EMBL/GenBank/DDBJ databases">
        <authorList>
            <person name="Fouks B."/>
        </authorList>
    </citation>
    <scope>NUCLEOTIDE SEQUENCE</scope>
    <source>
        <strain evidence="1">Stay&amp;Tobe</strain>
        <tissue evidence="1">Testes</tissue>
    </source>
</reference>
<dbReference type="EMBL" id="JASPKZ010003047">
    <property type="protein sequence ID" value="KAJ9594409.1"/>
    <property type="molecule type" value="Genomic_DNA"/>
</dbReference>
<organism evidence="1 2">
    <name type="scientific">Diploptera punctata</name>
    <name type="common">Pacific beetle cockroach</name>
    <dbReference type="NCBI Taxonomy" id="6984"/>
    <lineage>
        <taxon>Eukaryota</taxon>
        <taxon>Metazoa</taxon>
        <taxon>Ecdysozoa</taxon>
        <taxon>Arthropoda</taxon>
        <taxon>Hexapoda</taxon>
        <taxon>Insecta</taxon>
        <taxon>Pterygota</taxon>
        <taxon>Neoptera</taxon>
        <taxon>Polyneoptera</taxon>
        <taxon>Dictyoptera</taxon>
        <taxon>Blattodea</taxon>
        <taxon>Blaberoidea</taxon>
        <taxon>Blaberidae</taxon>
        <taxon>Diplopterinae</taxon>
        <taxon>Diploptera</taxon>
    </lineage>
</organism>
<keyword evidence="2" id="KW-1185">Reference proteome</keyword>
<feature type="non-terminal residue" evidence="1">
    <location>
        <position position="53"/>
    </location>
</feature>
<sequence length="53" mass="5948">FLQEVLNGSLVSSYTSRQGSFSLNGPIYSLTHMLQRDQLQVQKVCFSINVKNA</sequence>
<protein>
    <submittedName>
        <fullName evidence="1">Uncharacterized protein</fullName>
    </submittedName>
</protein>
<proteinExistence type="predicted"/>
<feature type="non-terminal residue" evidence="1">
    <location>
        <position position="1"/>
    </location>
</feature>
<accession>A0AAD8A8I0</accession>
<dbReference type="Proteomes" id="UP001233999">
    <property type="component" value="Unassembled WGS sequence"/>
</dbReference>
<dbReference type="AlphaFoldDB" id="A0AAD8A8I0"/>
<reference evidence="1" key="1">
    <citation type="journal article" date="2023" name="IScience">
        <title>Live-bearing cockroach genome reveals convergent evolutionary mechanisms linked to viviparity in insects and beyond.</title>
        <authorList>
            <person name="Fouks B."/>
            <person name="Harrison M.C."/>
            <person name="Mikhailova A.A."/>
            <person name="Marchal E."/>
            <person name="English S."/>
            <person name="Carruthers M."/>
            <person name="Jennings E.C."/>
            <person name="Chiamaka E.L."/>
            <person name="Frigard R.A."/>
            <person name="Pippel M."/>
            <person name="Attardo G.M."/>
            <person name="Benoit J.B."/>
            <person name="Bornberg-Bauer E."/>
            <person name="Tobe S.S."/>
        </authorList>
    </citation>
    <scope>NUCLEOTIDE SEQUENCE</scope>
    <source>
        <strain evidence="1">Stay&amp;Tobe</strain>
    </source>
</reference>
<evidence type="ECO:0000313" key="1">
    <source>
        <dbReference type="EMBL" id="KAJ9594409.1"/>
    </source>
</evidence>
<name>A0AAD8A8I0_DIPPU</name>
<comment type="caution">
    <text evidence="1">The sequence shown here is derived from an EMBL/GenBank/DDBJ whole genome shotgun (WGS) entry which is preliminary data.</text>
</comment>